<accession>A0A0R1MF24</accession>
<dbReference type="Gene3D" id="2.30.40.10">
    <property type="entry name" value="Urease, subunit C, domain 1"/>
    <property type="match status" value="1"/>
</dbReference>
<evidence type="ECO:0008006" key="3">
    <source>
        <dbReference type="Google" id="ProtNLM"/>
    </source>
</evidence>
<dbReference type="STRING" id="1423759.FC92_GL000544"/>
<dbReference type="AlphaFoldDB" id="A0A0R1MF24"/>
<dbReference type="Proteomes" id="UP000051448">
    <property type="component" value="Unassembled WGS sequence"/>
</dbReference>
<reference evidence="1 2" key="1">
    <citation type="journal article" date="2015" name="Genome Announc.">
        <title>Expanding the biotechnology potential of lactobacilli through comparative genomics of 213 strains and associated genera.</title>
        <authorList>
            <person name="Sun Z."/>
            <person name="Harris H.M."/>
            <person name="McCann A."/>
            <person name="Guo C."/>
            <person name="Argimon S."/>
            <person name="Zhang W."/>
            <person name="Yang X."/>
            <person name="Jeffery I.B."/>
            <person name="Cooney J.C."/>
            <person name="Kagawa T.F."/>
            <person name="Liu W."/>
            <person name="Song Y."/>
            <person name="Salvetti E."/>
            <person name="Wrobel A."/>
            <person name="Rasinkangas P."/>
            <person name="Parkhill J."/>
            <person name="Rea M.C."/>
            <person name="O'Sullivan O."/>
            <person name="Ritari J."/>
            <person name="Douillard F.P."/>
            <person name="Paul Ross R."/>
            <person name="Yang R."/>
            <person name="Briner A.E."/>
            <person name="Felis G.E."/>
            <person name="de Vos W.M."/>
            <person name="Barrangou R."/>
            <person name="Klaenhammer T.R."/>
            <person name="Caufield P.W."/>
            <person name="Cui Y."/>
            <person name="Zhang H."/>
            <person name="O'Toole P.W."/>
        </authorList>
    </citation>
    <scope>NUCLEOTIDE SEQUENCE [LARGE SCALE GENOMIC DNA]</scope>
    <source>
        <strain evidence="1 2">DSM 19519</strain>
    </source>
</reference>
<keyword evidence="2" id="KW-1185">Reference proteome</keyword>
<name>A0A0R1MF24_9LACO</name>
<dbReference type="EMBL" id="AZDX01000018">
    <property type="protein sequence ID" value="KRL06604.1"/>
    <property type="molecule type" value="Genomic_DNA"/>
</dbReference>
<dbReference type="RefSeq" id="WP_338088453.1">
    <property type="nucleotide sequence ID" value="NZ_AZDX01000018.1"/>
</dbReference>
<protein>
    <recommendedName>
        <fullName evidence="3">Amidohydrolase 3 domain-containing protein</fullName>
    </recommendedName>
</protein>
<dbReference type="PATRIC" id="fig|1423759.3.peg.582"/>
<organism evidence="1 2">
    <name type="scientific">Liquorilactobacillus hordei DSM 19519</name>
    <dbReference type="NCBI Taxonomy" id="1423759"/>
    <lineage>
        <taxon>Bacteria</taxon>
        <taxon>Bacillati</taxon>
        <taxon>Bacillota</taxon>
        <taxon>Bacilli</taxon>
        <taxon>Lactobacillales</taxon>
        <taxon>Lactobacillaceae</taxon>
        <taxon>Liquorilactobacillus</taxon>
    </lineage>
</organism>
<proteinExistence type="predicted"/>
<evidence type="ECO:0000313" key="1">
    <source>
        <dbReference type="EMBL" id="KRL06604.1"/>
    </source>
</evidence>
<comment type="caution">
    <text evidence="1">The sequence shown here is derived from an EMBL/GenBank/DDBJ whole genome shotgun (WGS) entry which is preliminary data.</text>
</comment>
<dbReference type="InterPro" id="IPR011059">
    <property type="entry name" value="Metal-dep_hydrolase_composite"/>
</dbReference>
<dbReference type="SUPFAM" id="SSF51338">
    <property type="entry name" value="Composite domain of metallo-dependent hydrolases"/>
    <property type="match status" value="1"/>
</dbReference>
<evidence type="ECO:0000313" key="2">
    <source>
        <dbReference type="Proteomes" id="UP000051448"/>
    </source>
</evidence>
<dbReference type="GO" id="GO:0016810">
    <property type="term" value="F:hydrolase activity, acting on carbon-nitrogen (but not peptide) bonds"/>
    <property type="evidence" value="ECO:0007669"/>
    <property type="project" value="InterPro"/>
</dbReference>
<gene>
    <name evidence="1" type="ORF">FC92_GL000544</name>
</gene>
<sequence length="50" mass="5605">MSGKVELCIENGKVLNVYSRQFEEKKLWINNGKIVATGNAKLDAAEYFNA</sequence>